<evidence type="ECO:0000256" key="3">
    <source>
        <dbReference type="PIRNR" id="PIRNR036427"/>
    </source>
</evidence>
<accession>A0A3S4Z3M5</accession>
<dbReference type="Pfam" id="PF00590">
    <property type="entry name" value="TP_methylase"/>
    <property type="match status" value="1"/>
</dbReference>
<evidence type="ECO:0000259" key="4">
    <source>
        <dbReference type="Pfam" id="PF00590"/>
    </source>
</evidence>
<dbReference type="GO" id="GO:0043781">
    <property type="term" value="F:cobalt-factor II C20-methyltransferase activity"/>
    <property type="evidence" value="ECO:0007669"/>
    <property type="project" value="UniProtKB-EC"/>
</dbReference>
<dbReference type="InterPro" id="IPR014777">
    <property type="entry name" value="4pyrrole_Mease_sub1"/>
</dbReference>
<dbReference type="Gene3D" id="3.40.1010.10">
    <property type="entry name" value="Cobalt-precorrin-4 Transmethylase, Domain 1"/>
    <property type="match status" value="1"/>
</dbReference>
<gene>
    <name evidence="5" type="primary">cbiL</name>
    <name evidence="5" type="ORF">NCTC13079_00685</name>
</gene>
<dbReference type="PANTHER" id="PTHR43467:SF2">
    <property type="entry name" value="COBALT-PRECORRIN-2 C(20)-METHYLTRANSFERASE"/>
    <property type="match status" value="1"/>
</dbReference>
<keyword evidence="2" id="KW-0169">Cobalamin biosynthesis</keyword>
<dbReference type="KEGG" id="piv:NCTC13079_00685"/>
<dbReference type="PANTHER" id="PTHR43467">
    <property type="entry name" value="COBALT-PRECORRIN-2 C(20)-METHYLTRANSFERASE"/>
    <property type="match status" value="1"/>
</dbReference>
<dbReference type="PIRSF" id="PIRSF036427">
    <property type="entry name" value="Precrrn-2_mtase"/>
    <property type="match status" value="1"/>
</dbReference>
<dbReference type="AlphaFoldDB" id="A0A3S4Z3M5"/>
<dbReference type="InterPro" id="IPR012382">
    <property type="entry name" value="CobI/CbiL"/>
</dbReference>
<evidence type="ECO:0000256" key="2">
    <source>
        <dbReference type="ARBA" id="ARBA00022573"/>
    </source>
</evidence>
<name>A0A3S4Z3M5_9FIRM</name>
<feature type="domain" description="Tetrapyrrole methylase" evidence="4">
    <location>
        <begin position="3"/>
        <end position="176"/>
    </location>
</feature>
<comment type="pathway">
    <text evidence="1">Cofactor biosynthesis; adenosylcobalamin biosynthesis.</text>
</comment>
<evidence type="ECO:0000313" key="5">
    <source>
        <dbReference type="EMBL" id="VEJ35433.1"/>
    </source>
</evidence>
<dbReference type="RefSeq" id="WP_126465230.1">
    <property type="nucleotide sequence ID" value="NZ_LR134523.1"/>
</dbReference>
<evidence type="ECO:0000313" key="6">
    <source>
        <dbReference type="Proteomes" id="UP000269544"/>
    </source>
</evidence>
<comment type="similarity">
    <text evidence="3">Belongs to the precorrin methyltransferase family.</text>
</comment>
<dbReference type="InterPro" id="IPR035996">
    <property type="entry name" value="4pyrrol_Methylase_sf"/>
</dbReference>
<evidence type="ECO:0000256" key="1">
    <source>
        <dbReference type="ARBA" id="ARBA00004953"/>
    </source>
</evidence>
<protein>
    <submittedName>
        <fullName evidence="5">Cobalt-precorrin-2 C(20)-methyltransferase</fullName>
        <ecNumber evidence="5">2.1.1.151</ecNumber>
    </submittedName>
</protein>
<reference evidence="5 6" key="1">
    <citation type="submission" date="2018-12" db="EMBL/GenBank/DDBJ databases">
        <authorList>
            <consortium name="Pathogen Informatics"/>
        </authorList>
    </citation>
    <scope>NUCLEOTIDE SEQUENCE [LARGE SCALE GENOMIC DNA]</scope>
    <source>
        <strain evidence="5 6">NCTC13079</strain>
    </source>
</reference>
<dbReference type="InterPro" id="IPR000878">
    <property type="entry name" value="4pyrrol_Mease"/>
</dbReference>
<proteinExistence type="inferred from homology"/>
<keyword evidence="5" id="KW-0808">Transferase</keyword>
<keyword evidence="5" id="KW-0489">Methyltransferase</keyword>
<organism evidence="5 6">
    <name type="scientific">Aedoeadaptatus ivorii</name>
    <dbReference type="NCBI Taxonomy" id="54006"/>
    <lineage>
        <taxon>Bacteria</taxon>
        <taxon>Bacillati</taxon>
        <taxon>Bacillota</taxon>
        <taxon>Tissierellia</taxon>
        <taxon>Tissierellales</taxon>
        <taxon>Peptoniphilaceae</taxon>
        <taxon>Aedoeadaptatus</taxon>
    </lineage>
</organism>
<dbReference type="Proteomes" id="UP000269544">
    <property type="component" value="Chromosome"/>
</dbReference>
<dbReference type="GO" id="GO:0030788">
    <property type="term" value="F:precorrin-2 C20-methyltransferase activity"/>
    <property type="evidence" value="ECO:0007669"/>
    <property type="project" value="InterPro"/>
</dbReference>
<sequence length="233" mass="25702">MKRIIGVGVGPGAPDLLTLRALRLLQKADHIYIPENRGKSRAYEVVREFVDDEKVVFLEFPMGEAMEARYRAAMDRILEETKDGETSLFLTLGDAAVYSTFFNGMAAADMADMAVESVPGIPAFLAGIHGMAASLVETGESFLLTDHLPDAPLTADAVAVLKTTDPASVFERLRREGYAPLYMENIEAKGWKATGDAEKLPERRCYMSLILGRKRPWNTAEISKHMGADIRSF</sequence>
<dbReference type="GO" id="GO:0032259">
    <property type="term" value="P:methylation"/>
    <property type="evidence" value="ECO:0007669"/>
    <property type="project" value="UniProtKB-KW"/>
</dbReference>
<dbReference type="SUPFAM" id="SSF53790">
    <property type="entry name" value="Tetrapyrrole methylase"/>
    <property type="match status" value="1"/>
</dbReference>
<dbReference type="OrthoDB" id="9804789at2"/>
<keyword evidence="6" id="KW-1185">Reference proteome</keyword>
<dbReference type="EC" id="2.1.1.151" evidence="5"/>
<dbReference type="EMBL" id="LR134523">
    <property type="protein sequence ID" value="VEJ35433.1"/>
    <property type="molecule type" value="Genomic_DNA"/>
</dbReference>
<dbReference type="GO" id="GO:0009236">
    <property type="term" value="P:cobalamin biosynthetic process"/>
    <property type="evidence" value="ECO:0007669"/>
    <property type="project" value="UniProtKB-UniRule"/>
</dbReference>